<dbReference type="InterPro" id="IPR005727">
    <property type="entry name" value="Ribosomal_uL22_bac/chlpt-type"/>
</dbReference>
<dbReference type="PROSITE" id="PS00464">
    <property type="entry name" value="RIBOSOMAL_L22"/>
    <property type="match status" value="1"/>
</dbReference>
<feature type="compositionally biased region" description="Basic and acidic residues" evidence="9">
    <location>
        <begin position="116"/>
        <end position="135"/>
    </location>
</feature>
<dbReference type="InterPro" id="IPR001063">
    <property type="entry name" value="Ribosomal_uL22"/>
</dbReference>
<evidence type="ECO:0000256" key="4">
    <source>
        <dbReference type="ARBA" id="ARBA00022980"/>
    </source>
</evidence>
<evidence type="ECO:0000256" key="6">
    <source>
        <dbReference type="RuleBase" id="RU004005"/>
    </source>
</evidence>
<gene>
    <name evidence="10" type="ORF">COX05_00535</name>
</gene>
<dbReference type="GO" id="GO:0015934">
    <property type="term" value="C:large ribosomal subunit"/>
    <property type="evidence" value="ECO:0007669"/>
    <property type="project" value="InterPro"/>
</dbReference>
<evidence type="ECO:0000256" key="1">
    <source>
        <dbReference type="ARBA" id="ARBA00009451"/>
    </source>
</evidence>
<evidence type="ECO:0000313" key="11">
    <source>
        <dbReference type="Proteomes" id="UP000228495"/>
    </source>
</evidence>
<sequence>MKTVKAINRNVRISPDKVRVMAKQIKGMSLKDAQAYLGLSQRKASGPLLKTINSAIANAVNNESMEESTLELKDLQIGESMTYKKPKYRARGRMDIMRTTFSHIRVQVGSIQEEENLVKDSKEAKHKVEEKEVSGKKKSAVKSAPKEKKPATPSRVDKKESKKDTGKETK</sequence>
<proteinExistence type="inferred from homology"/>
<dbReference type="Gene3D" id="3.90.470.10">
    <property type="entry name" value="Ribosomal protein L22/L17"/>
    <property type="match status" value="1"/>
</dbReference>
<dbReference type="AlphaFoldDB" id="A0A2H0BGX0"/>
<keyword evidence="2 7" id="KW-0699">rRNA-binding</keyword>
<dbReference type="InterPro" id="IPR018260">
    <property type="entry name" value="Ribosomal_uL22_CS"/>
</dbReference>
<keyword evidence="4 6" id="KW-0689">Ribosomal protein</keyword>
<protein>
    <recommendedName>
        <fullName evidence="8">50S ribosomal protein L22</fullName>
    </recommendedName>
</protein>
<organism evidence="10 11">
    <name type="scientific">candidate division WWE3 bacterium CG22_combo_CG10-13_8_21_14_all_39_12</name>
    <dbReference type="NCBI Taxonomy" id="1975094"/>
    <lineage>
        <taxon>Bacteria</taxon>
        <taxon>Katanobacteria</taxon>
    </lineage>
</organism>
<comment type="function">
    <text evidence="8">This protein binds specifically to 23S rRNA; its binding is stimulated by other ribosomal proteins, e.g., L4, L17, and L20. It is important during the early stages of 50S assembly. It makes multiple contacts with different domains of the 23S rRNA in the assembled 50S subunit and ribosome.</text>
</comment>
<dbReference type="CDD" id="cd00336">
    <property type="entry name" value="Ribosomal_L22"/>
    <property type="match status" value="1"/>
</dbReference>
<feature type="region of interest" description="Disordered" evidence="9">
    <location>
        <begin position="116"/>
        <end position="170"/>
    </location>
</feature>
<keyword evidence="5 6" id="KW-0687">Ribonucleoprotein</keyword>
<evidence type="ECO:0000256" key="8">
    <source>
        <dbReference type="RuleBase" id="RU004008"/>
    </source>
</evidence>
<comment type="similarity">
    <text evidence="1 6">Belongs to the universal ribosomal protein uL22 family.</text>
</comment>
<comment type="subunit">
    <text evidence="7">Part of the 50S ribosomal subunit.</text>
</comment>
<comment type="caution">
    <text evidence="10">The sequence shown here is derived from an EMBL/GenBank/DDBJ whole genome shotgun (WGS) entry which is preliminary data.</text>
</comment>
<evidence type="ECO:0000256" key="5">
    <source>
        <dbReference type="ARBA" id="ARBA00023274"/>
    </source>
</evidence>
<dbReference type="GO" id="GO:0006412">
    <property type="term" value="P:translation"/>
    <property type="evidence" value="ECO:0007669"/>
    <property type="project" value="InterPro"/>
</dbReference>
<name>A0A2H0BGX0_UNCKA</name>
<dbReference type="InterPro" id="IPR047867">
    <property type="entry name" value="Ribosomal_uL22_bac/org-type"/>
</dbReference>
<dbReference type="SUPFAM" id="SSF54843">
    <property type="entry name" value="Ribosomal protein L22"/>
    <property type="match status" value="1"/>
</dbReference>
<dbReference type="InterPro" id="IPR036394">
    <property type="entry name" value="Ribosomal_uL22_sf"/>
</dbReference>
<accession>A0A2H0BGX0</accession>
<reference evidence="10 11" key="1">
    <citation type="submission" date="2017-09" db="EMBL/GenBank/DDBJ databases">
        <title>Depth-based differentiation of microbial function through sediment-hosted aquifers and enrichment of novel symbionts in the deep terrestrial subsurface.</title>
        <authorList>
            <person name="Probst A.J."/>
            <person name="Ladd B."/>
            <person name="Jarett J.K."/>
            <person name="Geller-Mcgrath D.E."/>
            <person name="Sieber C.M."/>
            <person name="Emerson J.B."/>
            <person name="Anantharaman K."/>
            <person name="Thomas B.C."/>
            <person name="Malmstrom R."/>
            <person name="Stieglmeier M."/>
            <person name="Klingl A."/>
            <person name="Woyke T."/>
            <person name="Ryan C.M."/>
            <person name="Banfield J.F."/>
        </authorList>
    </citation>
    <scope>NUCLEOTIDE SEQUENCE [LARGE SCALE GENOMIC DNA]</scope>
    <source>
        <strain evidence="10">CG22_combo_CG10-13_8_21_14_all_39_12</strain>
    </source>
</reference>
<evidence type="ECO:0000313" key="10">
    <source>
        <dbReference type="EMBL" id="PIP56915.1"/>
    </source>
</evidence>
<dbReference type="NCBIfam" id="TIGR01044">
    <property type="entry name" value="rplV_bact"/>
    <property type="match status" value="1"/>
</dbReference>
<evidence type="ECO:0000256" key="9">
    <source>
        <dbReference type="SAM" id="MobiDB-lite"/>
    </source>
</evidence>
<dbReference type="GO" id="GO:0019843">
    <property type="term" value="F:rRNA binding"/>
    <property type="evidence" value="ECO:0007669"/>
    <property type="project" value="UniProtKB-KW"/>
</dbReference>
<evidence type="ECO:0000256" key="3">
    <source>
        <dbReference type="ARBA" id="ARBA00022884"/>
    </source>
</evidence>
<dbReference type="Pfam" id="PF00237">
    <property type="entry name" value="Ribosomal_L22"/>
    <property type="match status" value="1"/>
</dbReference>
<dbReference type="PANTHER" id="PTHR13501">
    <property type="entry name" value="CHLOROPLAST 50S RIBOSOMAL PROTEIN L22-RELATED"/>
    <property type="match status" value="1"/>
</dbReference>
<dbReference type="GO" id="GO:0003735">
    <property type="term" value="F:structural constituent of ribosome"/>
    <property type="evidence" value="ECO:0007669"/>
    <property type="project" value="InterPro"/>
</dbReference>
<keyword evidence="3 7" id="KW-0694">RNA-binding</keyword>
<dbReference type="EMBL" id="PCSU01000005">
    <property type="protein sequence ID" value="PIP56915.1"/>
    <property type="molecule type" value="Genomic_DNA"/>
</dbReference>
<feature type="compositionally biased region" description="Basic and acidic residues" evidence="9">
    <location>
        <begin position="144"/>
        <end position="170"/>
    </location>
</feature>
<evidence type="ECO:0000256" key="7">
    <source>
        <dbReference type="RuleBase" id="RU004006"/>
    </source>
</evidence>
<evidence type="ECO:0000256" key="2">
    <source>
        <dbReference type="ARBA" id="ARBA00022730"/>
    </source>
</evidence>
<dbReference type="PANTHER" id="PTHR13501:SF8">
    <property type="entry name" value="LARGE RIBOSOMAL SUBUNIT PROTEIN UL22M"/>
    <property type="match status" value="1"/>
</dbReference>
<dbReference type="Proteomes" id="UP000228495">
    <property type="component" value="Unassembled WGS sequence"/>
</dbReference>